<sequence>MSNQPPQDQGGQPGDPNYPQGGQQPGGYGSPQGGYGTPPGGGYGSPQDGGYGSPQDGGYGSPQGGSYGGPGQPTYGAPGQPTYGAPGQPTYGAPGYGQPGGYPGQPGYGQPGYGPPTNPQNQKALWSMILGIASIPLMFCCYLGAPMAIAGIVLSFMGKGEIDRSNGVQTNRTMATVGLVTSIIALATALALIAMVASGLADPSFLQELENQE</sequence>
<dbReference type="RefSeq" id="WP_142004487.1">
    <property type="nucleotide sequence ID" value="NZ_CAJTBP010000001.1"/>
</dbReference>
<reference evidence="4 5" key="1">
    <citation type="submission" date="2019-06" db="EMBL/GenBank/DDBJ databases">
        <title>Sequencing the genomes of 1000 actinobacteria strains.</title>
        <authorList>
            <person name="Klenk H.-P."/>
        </authorList>
    </citation>
    <scope>NUCLEOTIDE SEQUENCE [LARGE SCALE GENOMIC DNA]</scope>
    <source>
        <strain evidence="4 5">DSM 24617</strain>
    </source>
</reference>
<gene>
    <name evidence="4" type="ORF">FB554_0499</name>
</gene>
<protein>
    <submittedName>
        <fullName evidence="4">Uncharacterized protein DUF4190</fullName>
    </submittedName>
</protein>
<accession>A0A542X961</accession>
<dbReference type="Proteomes" id="UP000318336">
    <property type="component" value="Unassembled WGS sequence"/>
</dbReference>
<feature type="transmembrane region" description="Helical" evidence="2">
    <location>
        <begin position="177"/>
        <end position="201"/>
    </location>
</feature>
<feature type="transmembrane region" description="Helical" evidence="2">
    <location>
        <begin position="125"/>
        <end position="156"/>
    </location>
</feature>
<dbReference type="AlphaFoldDB" id="A0A542X961"/>
<dbReference type="Pfam" id="PF13828">
    <property type="entry name" value="DUF4190"/>
    <property type="match status" value="1"/>
</dbReference>
<comment type="caution">
    <text evidence="4">The sequence shown here is derived from an EMBL/GenBank/DDBJ whole genome shotgun (WGS) entry which is preliminary data.</text>
</comment>
<feature type="compositionally biased region" description="Gly residues" evidence="1">
    <location>
        <begin position="23"/>
        <end position="71"/>
    </location>
</feature>
<feature type="domain" description="DUF4190" evidence="3">
    <location>
        <begin position="124"/>
        <end position="190"/>
    </location>
</feature>
<keyword evidence="2" id="KW-0812">Transmembrane</keyword>
<feature type="compositionally biased region" description="Gly residues" evidence="1">
    <location>
        <begin position="94"/>
        <end position="112"/>
    </location>
</feature>
<organism evidence="4 5">
    <name type="scientific">Barrientosiimonas humi</name>
    <dbReference type="NCBI Taxonomy" id="999931"/>
    <lineage>
        <taxon>Bacteria</taxon>
        <taxon>Bacillati</taxon>
        <taxon>Actinomycetota</taxon>
        <taxon>Actinomycetes</taxon>
        <taxon>Micrococcales</taxon>
        <taxon>Dermacoccaceae</taxon>
        <taxon>Barrientosiimonas</taxon>
    </lineage>
</organism>
<evidence type="ECO:0000256" key="2">
    <source>
        <dbReference type="SAM" id="Phobius"/>
    </source>
</evidence>
<evidence type="ECO:0000259" key="3">
    <source>
        <dbReference type="Pfam" id="PF13828"/>
    </source>
</evidence>
<keyword evidence="2" id="KW-0472">Membrane</keyword>
<name>A0A542X961_9MICO</name>
<dbReference type="EMBL" id="VFOK01000001">
    <property type="protein sequence ID" value="TQL32375.1"/>
    <property type="molecule type" value="Genomic_DNA"/>
</dbReference>
<dbReference type="OrthoDB" id="3405598at2"/>
<dbReference type="InterPro" id="IPR025241">
    <property type="entry name" value="DUF4190"/>
</dbReference>
<keyword evidence="5" id="KW-1185">Reference proteome</keyword>
<evidence type="ECO:0000313" key="4">
    <source>
        <dbReference type="EMBL" id="TQL32375.1"/>
    </source>
</evidence>
<evidence type="ECO:0000256" key="1">
    <source>
        <dbReference type="SAM" id="MobiDB-lite"/>
    </source>
</evidence>
<evidence type="ECO:0000313" key="5">
    <source>
        <dbReference type="Proteomes" id="UP000318336"/>
    </source>
</evidence>
<keyword evidence="2" id="KW-1133">Transmembrane helix</keyword>
<feature type="region of interest" description="Disordered" evidence="1">
    <location>
        <begin position="1"/>
        <end position="116"/>
    </location>
</feature>
<feature type="compositionally biased region" description="Low complexity" evidence="1">
    <location>
        <begin position="83"/>
        <end position="93"/>
    </location>
</feature>
<proteinExistence type="predicted"/>
<feature type="compositionally biased region" description="Low complexity" evidence="1">
    <location>
        <begin position="1"/>
        <end position="22"/>
    </location>
</feature>